<dbReference type="Gene3D" id="3.30.70.1070">
    <property type="entry name" value="Sporulation related repeat"/>
    <property type="match status" value="1"/>
</dbReference>
<evidence type="ECO:0000313" key="4">
    <source>
        <dbReference type="Proteomes" id="UP001523003"/>
    </source>
</evidence>
<accession>A0ABT0P8N7</accession>
<dbReference type="RefSeq" id="WP_249676731.1">
    <property type="nucleotide sequence ID" value="NZ_JAMCOF010000006.1"/>
</dbReference>
<dbReference type="InterPro" id="IPR007730">
    <property type="entry name" value="SPOR-like_dom"/>
</dbReference>
<feature type="compositionally biased region" description="Basic and acidic residues" evidence="1">
    <location>
        <begin position="317"/>
        <end position="326"/>
    </location>
</feature>
<name>A0ABT0P8N7_9HYPH</name>
<dbReference type="InterPro" id="IPR036680">
    <property type="entry name" value="SPOR-like_sf"/>
</dbReference>
<feature type="domain" description="SPOR" evidence="2">
    <location>
        <begin position="750"/>
        <end position="833"/>
    </location>
</feature>
<gene>
    <name evidence="3" type="ORF">M4Z11_04335</name>
</gene>
<dbReference type="PROSITE" id="PS51724">
    <property type="entry name" value="SPOR"/>
    <property type="match status" value="1"/>
</dbReference>
<feature type="region of interest" description="Disordered" evidence="1">
    <location>
        <begin position="313"/>
        <end position="334"/>
    </location>
</feature>
<organism evidence="3 4">
    <name type="scientific">Bartonella bilalgolemii</name>
    <dbReference type="NCBI Taxonomy" id="2942911"/>
    <lineage>
        <taxon>Bacteria</taxon>
        <taxon>Pseudomonadati</taxon>
        <taxon>Pseudomonadota</taxon>
        <taxon>Alphaproteobacteria</taxon>
        <taxon>Hyphomicrobiales</taxon>
        <taxon>Bartonellaceae</taxon>
        <taxon>Bartonella</taxon>
    </lineage>
</organism>
<dbReference type="Pfam" id="PF05036">
    <property type="entry name" value="SPOR"/>
    <property type="match status" value="1"/>
</dbReference>
<protein>
    <submittedName>
        <fullName evidence="3">SPOR domain-containing protein</fullName>
    </submittedName>
</protein>
<feature type="region of interest" description="Disordered" evidence="1">
    <location>
        <begin position="1"/>
        <end position="23"/>
    </location>
</feature>
<dbReference type="Proteomes" id="UP001523003">
    <property type="component" value="Unassembled WGS sequence"/>
</dbReference>
<dbReference type="EMBL" id="JAMCOF010000006">
    <property type="protein sequence ID" value="MCL6229831.1"/>
    <property type="molecule type" value="Genomic_DNA"/>
</dbReference>
<evidence type="ECO:0000256" key="1">
    <source>
        <dbReference type="SAM" id="MobiDB-lite"/>
    </source>
</evidence>
<evidence type="ECO:0000259" key="2">
    <source>
        <dbReference type="PROSITE" id="PS51724"/>
    </source>
</evidence>
<keyword evidence="4" id="KW-1185">Reference proteome</keyword>
<feature type="region of interest" description="Disordered" evidence="1">
    <location>
        <begin position="643"/>
        <end position="694"/>
    </location>
</feature>
<reference evidence="3 4" key="1">
    <citation type="submission" date="2022-05" db="EMBL/GenBank/DDBJ databases">
        <title>Description of the Bartonella bilalgolemii sp. nov. Isolated from Apodemus uralensis (Pallas 1811).</title>
        <authorList>
            <person name="Zgheib R."/>
            <person name="Celebi B."/>
        </authorList>
    </citation>
    <scope>NUCLEOTIDE SEQUENCE [LARGE SCALE GENOMIC DNA]</scope>
    <source>
        <strain evidence="3 4">G70</strain>
    </source>
</reference>
<evidence type="ECO:0000313" key="3">
    <source>
        <dbReference type="EMBL" id="MCL6229831.1"/>
    </source>
</evidence>
<comment type="caution">
    <text evidence="3">The sequence shown here is derived from an EMBL/GenBank/DDBJ whole genome shotgun (WGS) entry which is preliminary data.</text>
</comment>
<feature type="compositionally biased region" description="Low complexity" evidence="1">
    <location>
        <begin position="664"/>
        <end position="677"/>
    </location>
</feature>
<proteinExistence type="predicted"/>
<sequence>MSDNDRKNPEEMKQDHEHYDPLERLTRIFNSNLEDKQKNFQNTQSSLKSEHLAAKTSDVSSSANNVDLPFMEDITESNSVGELPFDDSEQWSPQLNVNNQNYTNVPEYPLHTYNHEEKILNTLSPLPIPNTQATRDRSESVSISSSFETNNFNTQTQNSFPDEVSAQSGYTSNAALYKETKTPLQTNEQQPDVYSLKPKYAYQKNTYNTSIKYSYEIPTAQQKFVENHHTDIPISSTDTRTFSSSANAISNINSITMDESTNVASTMGLSGTDKSVSLEDFSQEKHIINHHETKILKEDNVTKSSLYNNVQIQYTKNDNHNTKNDSKNNGQREQYNQKNSNYTHTSLETLNIAQTDSFPVGSPPHSYNSPPNVDTCKFAEEIVERTEPIMVSEVAYEEPKYDVSNDGLEKEFTDVFGLGSNITKNFSQKQQNEAFYPAKKNLTADLQINTQEQNTSYSFPDNGKDHSSSFPEDLQYGYAHEIPANTLANSSQKSFTIGGILSKSIAFLILAAIGLFSYVHFFMLSDTNESPNIIRADNTPFKVKPEITEAEDNITHNLDLYKQITEKNEKQENAQQFLFDNSEAPEDLTALNKQTAENPTSSSLNKAYVEDAITAALNHTIPTHEVKTVVVKPDGTTVLAPVHHTNEEPFAQSEITNKSKPEQSQKQSSVSSQSSDVKNNEKKHSFTNSEKTQHTLITDVDHIITESNATSAIQEKTRNSFVPIPSSAQLNSKIPMPTSSHSNPLKQTTVQSEEKYYVQLSSQPTYELAQNSLRKIKSKFGSIIGPRPLNIQSALISGKGTYYRVRIQTQNRNEAVSLCEDIKQSGGSCFITS</sequence>